<feature type="transmembrane region" description="Helical" evidence="1">
    <location>
        <begin position="6"/>
        <end position="27"/>
    </location>
</feature>
<reference evidence="2 3" key="1">
    <citation type="journal article" date="2019" name="Int. J. Syst. Evol. Microbiol.">
        <title>The Global Catalogue of Microorganisms (GCM) 10K type strain sequencing project: providing services to taxonomists for standard genome sequencing and annotation.</title>
        <authorList>
            <consortium name="The Broad Institute Genomics Platform"/>
            <consortium name="The Broad Institute Genome Sequencing Center for Infectious Disease"/>
            <person name="Wu L."/>
            <person name="Ma J."/>
        </authorList>
    </citation>
    <scope>NUCLEOTIDE SEQUENCE [LARGE SCALE GENOMIC DNA]</scope>
    <source>
        <strain evidence="2 3">JCM 3053</strain>
    </source>
</reference>
<evidence type="ECO:0000313" key="3">
    <source>
        <dbReference type="Proteomes" id="UP001501474"/>
    </source>
</evidence>
<evidence type="ECO:0000256" key="1">
    <source>
        <dbReference type="SAM" id="Phobius"/>
    </source>
</evidence>
<protein>
    <recommendedName>
        <fullName evidence="4">Secreted protein</fullName>
    </recommendedName>
</protein>
<evidence type="ECO:0008006" key="4">
    <source>
        <dbReference type="Google" id="ProtNLM"/>
    </source>
</evidence>
<name>A0ABN3ED52_9ACTN</name>
<keyword evidence="3" id="KW-1185">Reference proteome</keyword>
<accession>A0ABN3ED52</accession>
<gene>
    <name evidence="2" type="ORF">GCM10010104_60040</name>
</gene>
<sequence length="174" mass="18875">MDSGIAAVIGAAVGAVGGLGGSLFTVLGQRGQQRADRARWRDDMRRQAYTSLLDCCERLAAGWWVAADTLRTNGADEAVREERYLRAHELWTEFSSAVAAVSVAGPSQVNAAAEPLIDALFELDAAGTDWRDALRSGRQRGLSRWEERFDAAMEAIQAPRAGFRHAVREALDTA</sequence>
<evidence type="ECO:0000313" key="2">
    <source>
        <dbReference type="EMBL" id="GAA2255026.1"/>
    </source>
</evidence>
<comment type="caution">
    <text evidence="2">The sequence shown here is derived from an EMBL/GenBank/DDBJ whole genome shotgun (WGS) entry which is preliminary data.</text>
</comment>
<keyword evidence="1" id="KW-0812">Transmembrane</keyword>
<organism evidence="2 3">
    <name type="scientific">Streptomyces indiaensis</name>
    <dbReference type="NCBI Taxonomy" id="284033"/>
    <lineage>
        <taxon>Bacteria</taxon>
        <taxon>Bacillati</taxon>
        <taxon>Actinomycetota</taxon>
        <taxon>Actinomycetes</taxon>
        <taxon>Kitasatosporales</taxon>
        <taxon>Streptomycetaceae</taxon>
        <taxon>Streptomyces</taxon>
    </lineage>
</organism>
<keyword evidence="1" id="KW-0472">Membrane</keyword>
<dbReference type="Proteomes" id="UP001501474">
    <property type="component" value="Unassembled WGS sequence"/>
</dbReference>
<dbReference type="EMBL" id="BAAART010000163">
    <property type="protein sequence ID" value="GAA2255026.1"/>
    <property type="molecule type" value="Genomic_DNA"/>
</dbReference>
<proteinExistence type="predicted"/>
<keyword evidence="1" id="KW-1133">Transmembrane helix</keyword>